<evidence type="ECO:0000256" key="5">
    <source>
        <dbReference type="ARBA" id="ARBA00023163"/>
    </source>
</evidence>
<comment type="caution">
    <text evidence="8">The sequence shown here is derived from an EMBL/GenBank/DDBJ whole genome shotgun (WGS) entry which is preliminary data.</text>
</comment>
<feature type="domain" description="RNA polymerase sigma factor 70 region 4 type 2" evidence="7">
    <location>
        <begin position="115"/>
        <end position="162"/>
    </location>
</feature>
<evidence type="ECO:0000313" key="8">
    <source>
        <dbReference type="EMBL" id="MFC4586780.1"/>
    </source>
</evidence>
<dbReference type="SUPFAM" id="SSF88946">
    <property type="entry name" value="Sigma2 domain of RNA polymerase sigma factors"/>
    <property type="match status" value="1"/>
</dbReference>
<dbReference type="InterPro" id="IPR013324">
    <property type="entry name" value="RNA_pol_sigma_r3/r4-like"/>
</dbReference>
<dbReference type="InterPro" id="IPR013249">
    <property type="entry name" value="RNA_pol_sigma70_r4_t2"/>
</dbReference>
<organism evidence="8 9">
    <name type="scientific">Sphaerisporangium corydalis</name>
    <dbReference type="NCBI Taxonomy" id="1441875"/>
    <lineage>
        <taxon>Bacteria</taxon>
        <taxon>Bacillati</taxon>
        <taxon>Actinomycetota</taxon>
        <taxon>Actinomycetes</taxon>
        <taxon>Streptosporangiales</taxon>
        <taxon>Streptosporangiaceae</taxon>
        <taxon>Sphaerisporangium</taxon>
    </lineage>
</organism>
<dbReference type="InterPro" id="IPR014284">
    <property type="entry name" value="RNA_pol_sigma-70_dom"/>
</dbReference>
<keyword evidence="5" id="KW-0804">Transcription</keyword>
<dbReference type="InterPro" id="IPR036388">
    <property type="entry name" value="WH-like_DNA-bd_sf"/>
</dbReference>
<reference evidence="9" key="1">
    <citation type="journal article" date="2019" name="Int. J. Syst. Evol. Microbiol.">
        <title>The Global Catalogue of Microorganisms (GCM) 10K type strain sequencing project: providing services to taxonomists for standard genome sequencing and annotation.</title>
        <authorList>
            <consortium name="The Broad Institute Genomics Platform"/>
            <consortium name="The Broad Institute Genome Sequencing Center for Infectious Disease"/>
            <person name="Wu L."/>
            <person name="Ma J."/>
        </authorList>
    </citation>
    <scope>NUCLEOTIDE SEQUENCE [LARGE SCALE GENOMIC DNA]</scope>
    <source>
        <strain evidence="9">CCUG 49560</strain>
    </source>
</reference>
<evidence type="ECO:0000256" key="2">
    <source>
        <dbReference type="ARBA" id="ARBA00023015"/>
    </source>
</evidence>
<evidence type="ECO:0000259" key="7">
    <source>
        <dbReference type="Pfam" id="PF08281"/>
    </source>
</evidence>
<dbReference type="Proteomes" id="UP001595891">
    <property type="component" value="Unassembled WGS sequence"/>
</dbReference>
<keyword evidence="9" id="KW-1185">Reference proteome</keyword>
<gene>
    <name evidence="8" type="ORF">ACFO8L_11880</name>
</gene>
<keyword evidence="2" id="KW-0805">Transcription regulation</keyword>
<evidence type="ECO:0000259" key="6">
    <source>
        <dbReference type="Pfam" id="PF04542"/>
    </source>
</evidence>
<dbReference type="EMBL" id="JBHSFN010000006">
    <property type="protein sequence ID" value="MFC4586780.1"/>
    <property type="molecule type" value="Genomic_DNA"/>
</dbReference>
<dbReference type="InterPro" id="IPR007627">
    <property type="entry name" value="RNA_pol_sigma70_r2"/>
</dbReference>
<proteinExistence type="inferred from homology"/>
<dbReference type="NCBIfam" id="TIGR02937">
    <property type="entry name" value="sigma70-ECF"/>
    <property type="match status" value="1"/>
</dbReference>
<dbReference type="Gene3D" id="1.10.10.10">
    <property type="entry name" value="Winged helix-like DNA-binding domain superfamily/Winged helix DNA-binding domain"/>
    <property type="match status" value="1"/>
</dbReference>
<dbReference type="RefSeq" id="WP_262842501.1">
    <property type="nucleotide sequence ID" value="NZ_JANZYP010000011.1"/>
</dbReference>
<sequence length="175" mass="19411">MNLPAGVEPDPGAALLALYDAALPEVYGYLLSRCGQRALAEDLTAETFLAAVEATGKRPPPEVSTAWLVGVARHKLADHWRRTEREQRGLRVVHSRPEEHDDPWDERLDVMTAREVLTGLGPHHRGALILRYLDGLPVPEVAKLLGRTVHATEALLVRARKAFKDAYESKEGRDV</sequence>
<comment type="similarity">
    <text evidence="1">Belongs to the sigma-70 factor family. ECF subfamily.</text>
</comment>
<keyword evidence="3" id="KW-0731">Sigma factor</keyword>
<feature type="domain" description="RNA polymerase sigma-70 region 2" evidence="6">
    <location>
        <begin position="18"/>
        <end position="85"/>
    </location>
</feature>
<dbReference type="Pfam" id="PF04542">
    <property type="entry name" value="Sigma70_r2"/>
    <property type="match status" value="1"/>
</dbReference>
<protein>
    <submittedName>
        <fullName evidence="8">RNA polymerase sigma factor</fullName>
    </submittedName>
</protein>
<accession>A0ABV9ED21</accession>
<evidence type="ECO:0000256" key="1">
    <source>
        <dbReference type="ARBA" id="ARBA00010641"/>
    </source>
</evidence>
<evidence type="ECO:0000313" key="9">
    <source>
        <dbReference type="Proteomes" id="UP001595891"/>
    </source>
</evidence>
<dbReference type="InterPro" id="IPR013325">
    <property type="entry name" value="RNA_pol_sigma_r2"/>
</dbReference>
<keyword evidence="4" id="KW-0238">DNA-binding</keyword>
<dbReference type="Pfam" id="PF08281">
    <property type="entry name" value="Sigma70_r4_2"/>
    <property type="match status" value="1"/>
</dbReference>
<dbReference type="InterPro" id="IPR039425">
    <property type="entry name" value="RNA_pol_sigma-70-like"/>
</dbReference>
<dbReference type="PANTHER" id="PTHR43133">
    <property type="entry name" value="RNA POLYMERASE ECF-TYPE SIGMA FACTO"/>
    <property type="match status" value="1"/>
</dbReference>
<dbReference type="Gene3D" id="1.10.1740.10">
    <property type="match status" value="1"/>
</dbReference>
<dbReference type="SUPFAM" id="SSF88659">
    <property type="entry name" value="Sigma3 and sigma4 domains of RNA polymerase sigma factors"/>
    <property type="match status" value="1"/>
</dbReference>
<evidence type="ECO:0000256" key="4">
    <source>
        <dbReference type="ARBA" id="ARBA00023125"/>
    </source>
</evidence>
<evidence type="ECO:0000256" key="3">
    <source>
        <dbReference type="ARBA" id="ARBA00023082"/>
    </source>
</evidence>
<name>A0ABV9ED21_9ACTN</name>
<dbReference type="PANTHER" id="PTHR43133:SF8">
    <property type="entry name" value="RNA POLYMERASE SIGMA FACTOR HI_1459-RELATED"/>
    <property type="match status" value="1"/>
</dbReference>